<dbReference type="Pfam" id="PF10604">
    <property type="entry name" value="Polyketide_cyc2"/>
    <property type="match status" value="1"/>
</dbReference>
<sequence length="157" mass="17302">MDHHVTLSRRVSAPPASVWEVITDLDRAAERLSQVTALHVVSDGPYAVGTRWRETRRMMGASETQEMVVVENDPLRRTVTEAVDGSTRYRTTLLLESMDDASGTLLTVTFEASVTDPGRLQRLALKVVGPLGTKLTEKSLRTELDDIARAAEKLARG</sequence>
<gene>
    <name evidence="1" type="ORF">ACFFN0_04715</name>
</gene>
<protein>
    <submittedName>
        <fullName evidence="1">SRPBCC family protein</fullName>
    </submittedName>
</protein>
<dbReference type="InterPro" id="IPR019587">
    <property type="entry name" value="Polyketide_cyclase/dehydratase"/>
</dbReference>
<dbReference type="InterPro" id="IPR023393">
    <property type="entry name" value="START-like_dom_sf"/>
</dbReference>
<name>A0ABV5V0L6_9MICO</name>
<organism evidence="1 2">
    <name type="scientific">Ornithinimicrobium kibberense</name>
    <dbReference type="NCBI Taxonomy" id="282060"/>
    <lineage>
        <taxon>Bacteria</taxon>
        <taxon>Bacillati</taxon>
        <taxon>Actinomycetota</taxon>
        <taxon>Actinomycetes</taxon>
        <taxon>Micrococcales</taxon>
        <taxon>Ornithinimicrobiaceae</taxon>
        <taxon>Ornithinimicrobium</taxon>
    </lineage>
</organism>
<dbReference type="Gene3D" id="3.30.530.20">
    <property type="match status" value="1"/>
</dbReference>
<evidence type="ECO:0000313" key="1">
    <source>
        <dbReference type="EMBL" id="MFB9731342.1"/>
    </source>
</evidence>
<dbReference type="RefSeq" id="WP_141337248.1">
    <property type="nucleotide sequence ID" value="NZ_JBHMAX010000010.1"/>
</dbReference>
<proteinExistence type="predicted"/>
<accession>A0ABV5V0L6</accession>
<dbReference type="SUPFAM" id="SSF55961">
    <property type="entry name" value="Bet v1-like"/>
    <property type="match status" value="1"/>
</dbReference>
<keyword evidence="2" id="KW-1185">Reference proteome</keyword>
<reference evidence="1 2" key="1">
    <citation type="submission" date="2024-09" db="EMBL/GenBank/DDBJ databases">
        <authorList>
            <person name="Sun Q."/>
            <person name="Mori K."/>
        </authorList>
    </citation>
    <scope>NUCLEOTIDE SEQUENCE [LARGE SCALE GENOMIC DNA]</scope>
    <source>
        <strain evidence="1 2">JCM 12763</strain>
    </source>
</reference>
<dbReference type="Proteomes" id="UP001589613">
    <property type="component" value="Unassembled WGS sequence"/>
</dbReference>
<dbReference type="EMBL" id="JBHMAX010000010">
    <property type="protein sequence ID" value="MFB9731342.1"/>
    <property type="molecule type" value="Genomic_DNA"/>
</dbReference>
<comment type="caution">
    <text evidence="1">The sequence shown here is derived from an EMBL/GenBank/DDBJ whole genome shotgun (WGS) entry which is preliminary data.</text>
</comment>
<evidence type="ECO:0000313" key="2">
    <source>
        <dbReference type="Proteomes" id="UP001589613"/>
    </source>
</evidence>